<gene>
    <name evidence="1" type="ORF">UFOVP25_41</name>
</gene>
<organism evidence="1">
    <name type="scientific">uncultured Caudovirales phage</name>
    <dbReference type="NCBI Taxonomy" id="2100421"/>
    <lineage>
        <taxon>Viruses</taxon>
        <taxon>Duplodnaviria</taxon>
        <taxon>Heunggongvirae</taxon>
        <taxon>Uroviricota</taxon>
        <taxon>Caudoviricetes</taxon>
        <taxon>Peduoviridae</taxon>
        <taxon>Maltschvirus</taxon>
        <taxon>Maltschvirus maltsch</taxon>
    </lineage>
</organism>
<evidence type="ECO:0000313" key="1">
    <source>
        <dbReference type="EMBL" id="CAB4121897.1"/>
    </source>
</evidence>
<sequence length="132" mass="14658">MFELKLKSGIVPLKWGTWAMRRACELAGTKENPLPLEDFFGSLLGSAYDFRKIAIFLQAAAECAVRGPVEYTEFDFGDWVDECGGILAKDGPMIDFFQYVVNTTVNTVTPLPGEQNVEQTIDEKKNNVVEGS</sequence>
<reference evidence="1" key="1">
    <citation type="submission" date="2020-04" db="EMBL/GenBank/DDBJ databases">
        <authorList>
            <person name="Chiriac C."/>
            <person name="Salcher M."/>
            <person name="Ghai R."/>
            <person name="Kavagutti S V."/>
        </authorList>
    </citation>
    <scope>NUCLEOTIDE SEQUENCE</scope>
</reference>
<accession>A0A6J5KLU6</accession>
<dbReference type="EMBL" id="LR796153">
    <property type="protein sequence ID" value="CAB4121897.1"/>
    <property type="molecule type" value="Genomic_DNA"/>
</dbReference>
<name>A0A6J5KLU6_9CAUD</name>
<protein>
    <submittedName>
        <fullName evidence="1">Uncharacterized protein</fullName>
    </submittedName>
</protein>
<proteinExistence type="predicted"/>